<dbReference type="EMBL" id="OIVN01006174">
    <property type="protein sequence ID" value="SPD26993.1"/>
    <property type="molecule type" value="Genomic_DNA"/>
</dbReference>
<dbReference type="AlphaFoldDB" id="A0A2N9IS70"/>
<gene>
    <name evidence="1" type="ORF">FSB_LOCUS54875</name>
</gene>
<sequence length="188" mass="20225">MALTKDLKGFFIHQLIIGIDEPSSCRGVDSQPESQTNVIPLEPSTAARVSNSELDSPNIGPLALGPDSSVDPTIVPATCTISSKRKLEPTAPMQESSKKVRFGHLSNKTTAVPLSLGKNKATPNREKKFSRKSSLKARVRVKTSAPNIENSAEANQVMQSDSINFLSFSLPSIQMAEEAGLFKPPLPL</sequence>
<name>A0A2N9IS70_FAGSY</name>
<organism evidence="1">
    <name type="scientific">Fagus sylvatica</name>
    <name type="common">Beechnut</name>
    <dbReference type="NCBI Taxonomy" id="28930"/>
    <lineage>
        <taxon>Eukaryota</taxon>
        <taxon>Viridiplantae</taxon>
        <taxon>Streptophyta</taxon>
        <taxon>Embryophyta</taxon>
        <taxon>Tracheophyta</taxon>
        <taxon>Spermatophyta</taxon>
        <taxon>Magnoliopsida</taxon>
        <taxon>eudicotyledons</taxon>
        <taxon>Gunneridae</taxon>
        <taxon>Pentapetalae</taxon>
        <taxon>rosids</taxon>
        <taxon>fabids</taxon>
        <taxon>Fagales</taxon>
        <taxon>Fagaceae</taxon>
        <taxon>Fagus</taxon>
    </lineage>
</organism>
<proteinExistence type="predicted"/>
<evidence type="ECO:0000313" key="1">
    <source>
        <dbReference type="EMBL" id="SPD26993.1"/>
    </source>
</evidence>
<protein>
    <submittedName>
        <fullName evidence="1">Uncharacterized protein</fullName>
    </submittedName>
</protein>
<accession>A0A2N9IS70</accession>
<reference evidence="1" key="1">
    <citation type="submission" date="2018-02" db="EMBL/GenBank/DDBJ databases">
        <authorList>
            <person name="Cohen D.B."/>
            <person name="Kent A.D."/>
        </authorList>
    </citation>
    <scope>NUCLEOTIDE SEQUENCE</scope>
</reference>